<evidence type="ECO:0000256" key="2">
    <source>
        <dbReference type="ARBA" id="ARBA00022553"/>
    </source>
</evidence>
<dbReference type="EMBL" id="NCXP01000121">
    <property type="protein sequence ID" value="OSC32860.1"/>
    <property type="molecule type" value="Genomic_DNA"/>
</dbReference>
<evidence type="ECO:0000313" key="5">
    <source>
        <dbReference type="Proteomes" id="UP000193247"/>
    </source>
</evidence>
<dbReference type="InterPro" id="IPR045851">
    <property type="entry name" value="AMP-bd_C_sf"/>
</dbReference>
<dbReference type="InterPro" id="IPR009081">
    <property type="entry name" value="PP-bd_ACP"/>
</dbReference>
<reference evidence="4 5" key="1">
    <citation type="submission" date="2017-04" db="EMBL/GenBank/DDBJ databases">
        <title>The new phylogeny of genus Mycobacterium.</title>
        <authorList>
            <person name="Tortoli E."/>
            <person name="Trovato A."/>
            <person name="Cirillo D.M."/>
        </authorList>
    </citation>
    <scope>NUCLEOTIDE SEQUENCE [LARGE SCALE GENOMIC DNA]</scope>
    <source>
        <strain evidence="4 5">TBL 1200985</strain>
    </source>
</reference>
<dbReference type="FunFam" id="3.30.300.30:FF:000010">
    <property type="entry name" value="Enterobactin synthetase component F"/>
    <property type="match status" value="1"/>
</dbReference>
<evidence type="ECO:0000259" key="3">
    <source>
        <dbReference type="PROSITE" id="PS50075"/>
    </source>
</evidence>
<dbReference type="GO" id="GO:0031177">
    <property type="term" value="F:phosphopantetheine binding"/>
    <property type="evidence" value="ECO:0007669"/>
    <property type="project" value="TreeGrafter"/>
</dbReference>
<dbReference type="Gene3D" id="3.30.300.30">
    <property type="match status" value="1"/>
</dbReference>
<gene>
    <name evidence="4" type="ORF">B8W66_23780</name>
</gene>
<protein>
    <recommendedName>
        <fullName evidence="3">Carrier domain-containing protein</fullName>
    </recommendedName>
</protein>
<keyword evidence="1" id="KW-0596">Phosphopantetheine</keyword>
<feature type="non-terminal residue" evidence="4">
    <location>
        <position position="141"/>
    </location>
</feature>
<dbReference type="STRING" id="1430326.B8W66_23780"/>
<feature type="non-terminal residue" evidence="4">
    <location>
        <position position="1"/>
    </location>
</feature>
<dbReference type="SUPFAM" id="SSF56801">
    <property type="entry name" value="Acetyl-CoA synthetase-like"/>
    <property type="match status" value="1"/>
</dbReference>
<dbReference type="GO" id="GO:0043041">
    <property type="term" value="P:amino acid activation for nonribosomal peptide biosynthetic process"/>
    <property type="evidence" value="ECO:0007669"/>
    <property type="project" value="TreeGrafter"/>
</dbReference>
<sequence>GRADDQVKIRGHRIEPAEIATTLTELDGVEQAVVIARQDRPGDKRLVAYVTGTANPGDIRATLTKKLPPYMVPAAVVALETLPLTINDKLDTRALPAPHYGDTDAYRRPTTTIEAILATIYAQVLGLDRVGIDDSFFDLGG</sequence>
<dbReference type="InterPro" id="IPR029058">
    <property type="entry name" value="AB_hydrolase_fold"/>
</dbReference>
<dbReference type="PROSITE" id="PS50075">
    <property type="entry name" value="CARRIER"/>
    <property type="match status" value="1"/>
</dbReference>
<dbReference type="OrthoDB" id="4506464at2"/>
<organism evidence="4 5">
    <name type="scientific">Mycobacterium decipiens</name>
    <dbReference type="NCBI Taxonomy" id="1430326"/>
    <lineage>
        <taxon>Bacteria</taxon>
        <taxon>Bacillati</taxon>
        <taxon>Actinomycetota</taxon>
        <taxon>Actinomycetes</taxon>
        <taxon>Mycobacteriales</taxon>
        <taxon>Mycobacteriaceae</taxon>
        <taxon>Mycobacterium</taxon>
    </lineage>
</organism>
<name>A0A1X2LFV7_9MYCO</name>
<keyword evidence="2" id="KW-0597">Phosphoprotein</keyword>
<evidence type="ECO:0000256" key="1">
    <source>
        <dbReference type="ARBA" id="ARBA00022450"/>
    </source>
</evidence>
<dbReference type="PANTHER" id="PTHR45527:SF1">
    <property type="entry name" value="FATTY ACID SYNTHASE"/>
    <property type="match status" value="1"/>
</dbReference>
<feature type="domain" description="Carrier" evidence="3">
    <location>
        <begin position="108"/>
        <end position="141"/>
    </location>
</feature>
<evidence type="ECO:0000313" key="4">
    <source>
        <dbReference type="EMBL" id="OSC32860.1"/>
    </source>
</evidence>
<accession>A0A1X2LFV7</accession>
<dbReference type="GO" id="GO:0005829">
    <property type="term" value="C:cytosol"/>
    <property type="evidence" value="ECO:0007669"/>
    <property type="project" value="TreeGrafter"/>
</dbReference>
<dbReference type="GO" id="GO:0044550">
    <property type="term" value="P:secondary metabolite biosynthetic process"/>
    <property type="evidence" value="ECO:0007669"/>
    <property type="project" value="TreeGrafter"/>
</dbReference>
<dbReference type="AlphaFoldDB" id="A0A1X2LFV7"/>
<keyword evidence="5" id="KW-1185">Reference proteome</keyword>
<dbReference type="PANTHER" id="PTHR45527">
    <property type="entry name" value="NONRIBOSOMAL PEPTIDE SYNTHETASE"/>
    <property type="match status" value="1"/>
</dbReference>
<comment type="caution">
    <text evidence="4">The sequence shown here is derived from an EMBL/GenBank/DDBJ whole genome shotgun (WGS) entry which is preliminary data.</text>
</comment>
<dbReference type="Proteomes" id="UP000193247">
    <property type="component" value="Unassembled WGS sequence"/>
</dbReference>
<dbReference type="InterPro" id="IPR025110">
    <property type="entry name" value="AMP-bd_C"/>
</dbReference>
<dbReference type="Gene3D" id="3.40.50.1820">
    <property type="entry name" value="alpha/beta hydrolase"/>
    <property type="match status" value="1"/>
</dbReference>
<dbReference type="RefSeq" id="WP_133056494.1">
    <property type="nucleotide sequence ID" value="NZ_NCXP01000121.1"/>
</dbReference>
<proteinExistence type="predicted"/>
<dbReference type="Pfam" id="PF13193">
    <property type="entry name" value="AMP-binding_C"/>
    <property type="match status" value="1"/>
</dbReference>